<protein>
    <submittedName>
        <fullName evidence="1">Uncharacterized protein</fullName>
    </submittedName>
</protein>
<comment type="caution">
    <text evidence="1">The sequence shown here is derived from an EMBL/GenBank/DDBJ whole genome shotgun (WGS) entry which is preliminary data.</text>
</comment>
<dbReference type="Proteomes" id="UP000027590">
    <property type="component" value="Unassembled WGS sequence"/>
</dbReference>
<evidence type="ECO:0000313" key="2">
    <source>
        <dbReference type="Proteomes" id="UP000027590"/>
    </source>
</evidence>
<name>A0A7U7G6M3_9PROT</name>
<dbReference type="EMBL" id="CBLY010000006">
    <property type="protein sequence ID" value="CDG34091.1"/>
    <property type="molecule type" value="Genomic_DNA"/>
</dbReference>
<sequence length="48" mass="5093">MAWASPDLCGAEMDGLSLWGVMLFIGQKAHSGLLAFPDVVKRAGNPAY</sequence>
<evidence type="ECO:0000313" key="1">
    <source>
        <dbReference type="EMBL" id="CDG34091.1"/>
    </source>
</evidence>
<dbReference type="AlphaFoldDB" id="A0A7U7G6M3"/>
<organism evidence="1 2">
    <name type="scientific">Parasaccharibacter apium</name>
    <dbReference type="NCBI Taxonomy" id="1510841"/>
    <lineage>
        <taxon>Bacteria</taxon>
        <taxon>Pseudomonadati</taxon>
        <taxon>Pseudomonadota</taxon>
        <taxon>Alphaproteobacteria</taxon>
        <taxon>Acetobacterales</taxon>
        <taxon>Acetobacteraceae</taxon>
        <taxon>Parasaccharibacter</taxon>
    </lineage>
</organism>
<reference evidence="1 2" key="1">
    <citation type="journal article" date="2014" name="Genome Biol. Evol.">
        <title>Acetic acid bacteria genomes reveal functional traits for adaptation to life in insect guts.</title>
        <authorList>
            <person name="Chouaia B."/>
            <person name="Gaiarsa S."/>
            <person name="Crotti E."/>
            <person name="Comandatore F."/>
            <person name="Degli Esposti M."/>
            <person name="Ricci I."/>
            <person name="Alma A."/>
            <person name="Favia G."/>
            <person name="Bandi C."/>
            <person name="Daffonchio D."/>
        </authorList>
    </citation>
    <scope>NUCLEOTIDE SEQUENCE [LARGE SCALE GENOMIC DNA]</scope>
    <source>
        <strain evidence="2">AM169</strain>
    </source>
</reference>
<accession>A0A7U7G6M3</accession>
<proteinExistence type="predicted"/>
<reference evidence="1 2" key="2">
    <citation type="journal article" date="2014" name="PLoS ONE">
        <title>Evolution of mitochondria reconstructed from the energy metabolism of living bacteria.</title>
        <authorList>
            <person name="Degli Esposti M."/>
            <person name="Chouaia B."/>
            <person name="Comandatore F."/>
            <person name="Crotti E."/>
            <person name="Sassera D."/>
            <person name="Lievens P.M."/>
            <person name="Daffonchio D."/>
            <person name="Bandi C."/>
        </authorList>
    </citation>
    <scope>NUCLEOTIDE SEQUENCE [LARGE SCALE GENOMIC DNA]</scope>
    <source>
        <strain evidence="2">AM169</strain>
    </source>
</reference>
<gene>
    <name evidence="1" type="ORF">SACS_1353</name>
</gene>